<dbReference type="GO" id="GO:0003700">
    <property type="term" value="F:DNA-binding transcription factor activity"/>
    <property type="evidence" value="ECO:0007669"/>
    <property type="project" value="TreeGrafter"/>
</dbReference>
<dbReference type="PANTHER" id="PTHR30055">
    <property type="entry name" value="HTH-TYPE TRANSCRIPTIONAL REGULATOR RUTR"/>
    <property type="match status" value="1"/>
</dbReference>
<dbReference type="Gene3D" id="1.10.10.60">
    <property type="entry name" value="Homeodomain-like"/>
    <property type="match status" value="1"/>
</dbReference>
<gene>
    <name evidence="6" type="ORF">GV789_22335</name>
</gene>
<evidence type="ECO:0000256" key="1">
    <source>
        <dbReference type="ARBA" id="ARBA00023015"/>
    </source>
</evidence>
<dbReference type="PANTHER" id="PTHR30055:SF148">
    <property type="entry name" value="TETR-FAMILY TRANSCRIPTIONAL REGULATOR"/>
    <property type="match status" value="1"/>
</dbReference>
<dbReference type="InterPro" id="IPR001647">
    <property type="entry name" value="HTH_TetR"/>
</dbReference>
<keyword evidence="3" id="KW-0804">Transcription</keyword>
<feature type="domain" description="HTH tetR-type" evidence="5">
    <location>
        <begin position="7"/>
        <end position="67"/>
    </location>
</feature>
<sequence>MERRRGDALEAAILDAAWDELTARGYTDLTIDSVARRAGTSKPVLYRRWADKQKLVEAAVVRSYAVEPIIAADTGSLRGDLIATLTELSEKRAPFLAQLSVLMAGYFAETDSSFARLSDMFRAGRRSGRDEIMNRAIERGELDPAKLTPRIAALPFDLIRGETIMALRPVTPEVIKEIVDTIFLPLVR</sequence>
<dbReference type="GO" id="GO:0000976">
    <property type="term" value="F:transcription cis-regulatory region binding"/>
    <property type="evidence" value="ECO:0007669"/>
    <property type="project" value="TreeGrafter"/>
</dbReference>
<dbReference type="EMBL" id="JAAGUZ010000072">
    <property type="protein sequence ID" value="NEW47164.1"/>
    <property type="molecule type" value="Genomic_DNA"/>
</dbReference>
<evidence type="ECO:0000313" key="7">
    <source>
        <dbReference type="Proteomes" id="UP000468928"/>
    </source>
</evidence>
<keyword evidence="2 4" id="KW-0238">DNA-binding</keyword>
<dbReference type="Pfam" id="PF00440">
    <property type="entry name" value="TetR_N"/>
    <property type="match status" value="1"/>
</dbReference>
<dbReference type="InterPro" id="IPR050109">
    <property type="entry name" value="HTH-type_TetR-like_transc_reg"/>
</dbReference>
<keyword evidence="1" id="KW-0805">Transcription regulation</keyword>
<evidence type="ECO:0000256" key="4">
    <source>
        <dbReference type="PROSITE-ProRule" id="PRU00335"/>
    </source>
</evidence>
<dbReference type="AlphaFoldDB" id="A0A6P1DDD1"/>
<feature type="DNA-binding region" description="H-T-H motif" evidence="4">
    <location>
        <begin position="30"/>
        <end position="49"/>
    </location>
</feature>
<dbReference type="PRINTS" id="PR00455">
    <property type="entry name" value="HTHTETR"/>
</dbReference>
<dbReference type="Gene3D" id="1.10.357.10">
    <property type="entry name" value="Tetracycline Repressor, domain 2"/>
    <property type="match status" value="1"/>
</dbReference>
<evidence type="ECO:0000313" key="6">
    <source>
        <dbReference type="EMBL" id="NEW47164.1"/>
    </source>
</evidence>
<dbReference type="InterPro" id="IPR009057">
    <property type="entry name" value="Homeodomain-like_sf"/>
</dbReference>
<comment type="caution">
    <text evidence="6">The sequence shown here is derived from an EMBL/GenBank/DDBJ whole genome shotgun (WGS) entry which is preliminary data.</text>
</comment>
<organism evidence="6 7">
    <name type="scientific">Nocardia cyriacigeorgica</name>
    <dbReference type="NCBI Taxonomy" id="135487"/>
    <lineage>
        <taxon>Bacteria</taxon>
        <taxon>Bacillati</taxon>
        <taxon>Actinomycetota</taxon>
        <taxon>Actinomycetes</taxon>
        <taxon>Mycobacteriales</taxon>
        <taxon>Nocardiaceae</taxon>
        <taxon>Nocardia</taxon>
    </lineage>
</organism>
<proteinExistence type="predicted"/>
<name>A0A6P1DDD1_9NOCA</name>
<evidence type="ECO:0000256" key="3">
    <source>
        <dbReference type="ARBA" id="ARBA00023163"/>
    </source>
</evidence>
<accession>A0A6P1DDD1</accession>
<evidence type="ECO:0000259" key="5">
    <source>
        <dbReference type="PROSITE" id="PS50977"/>
    </source>
</evidence>
<dbReference type="SUPFAM" id="SSF46689">
    <property type="entry name" value="Homeodomain-like"/>
    <property type="match status" value="1"/>
</dbReference>
<dbReference type="Proteomes" id="UP000468928">
    <property type="component" value="Unassembled WGS sequence"/>
</dbReference>
<dbReference type="InterPro" id="IPR036271">
    <property type="entry name" value="Tet_transcr_reg_TetR-rel_C_sf"/>
</dbReference>
<reference evidence="6 7" key="1">
    <citation type="submission" date="2020-01" db="EMBL/GenBank/DDBJ databases">
        <title>Genetics and antimicrobial susceptibilities of Nocardia species isolated from the soil; a comparison with species isolated from humans.</title>
        <authorList>
            <person name="Carrasco G."/>
            <person name="Monzon S."/>
            <person name="Sansegundo M."/>
            <person name="Garcia E."/>
            <person name="Garrido N."/>
            <person name="Medina M.J."/>
            <person name="Villalon P."/>
            <person name="Ramirez-Arocha A.C."/>
            <person name="Jimenez P."/>
            <person name="Cuesta I."/>
            <person name="Valdezate S."/>
        </authorList>
    </citation>
    <scope>NUCLEOTIDE SEQUENCE [LARGE SCALE GENOMIC DNA]</scope>
    <source>
        <strain evidence="6 7">CNM20110639</strain>
    </source>
</reference>
<dbReference type="PROSITE" id="PS50977">
    <property type="entry name" value="HTH_TETR_2"/>
    <property type="match status" value="1"/>
</dbReference>
<dbReference type="RefSeq" id="WP_163829954.1">
    <property type="nucleotide sequence ID" value="NZ_JAAGUZ010000072.1"/>
</dbReference>
<evidence type="ECO:0000256" key="2">
    <source>
        <dbReference type="ARBA" id="ARBA00023125"/>
    </source>
</evidence>
<protein>
    <submittedName>
        <fullName evidence="6">TetR/AcrR family transcriptional regulator</fullName>
    </submittedName>
</protein>
<dbReference type="InterPro" id="IPR011075">
    <property type="entry name" value="TetR_C"/>
</dbReference>
<dbReference type="SUPFAM" id="SSF48498">
    <property type="entry name" value="Tetracyclin repressor-like, C-terminal domain"/>
    <property type="match status" value="1"/>
</dbReference>
<dbReference type="Pfam" id="PF16859">
    <property type="entry name" value="TetR_C_11"/>
    <property type="match status" value="1"/>
</dbReference>